<reference evidence="3 4" key="2">
    <citation type="submission" date="2019-08" db="EMBL/GenBank/DDBJ databases">
        <authorList>
            <person name="Henke P."/>
        </authorList>
    </citation>
    <scope>NUCLEOTIDE SEQUENCE [LARGE SCALE GENOMIC DNA]</scope>
    <source>
        <strain evidence="3">Phe10_nw2017</strain>
    </source>
</reference>
<dbReference type="Pfam" id="PF00582">
    <property type="entry name" value="Usp"/>
    <property type="match status" value="2"/>
</dbReference>
<evidence type="ECO:0000259" key="2">
    <source>
        <dbReference type="Pfam" id="PF00582"/>
    </source>
</evidence>
<accession>A0A5C6M8M2</accession>
<dbReference type="AlphaFoldDB" id="A0A5C6M8M2"/>
<dbReference type="EMBL" id="SRHE01000291">
    <property type="protein sequence ID" value="TWW09384.1"/>
    <property type="molecule type" value="Genomic_DNA"/>
</dbReference>
<organism evidence="3 4">
    <name type="scientific">Planctomyces bekefii</name>
    <dbReference type="NCBI Taxonomy" id="1653850"/>
    <lineage>
        <taxon>Bacteria</taxon>
        <taxon>Pseudomonadati</taxon>
        <taxon>Planctomycetota</taxon>
        <taxon>Planctomycetia</taxon>
        <taxon>Planctomycetales</taxon>
        <taxon>Planctomycetaceae</taxon>
        <taxon>Planctomyces</taxon>
    </lineage>
</organism>
<comment type="similarity">
    <text evidence="1">Belongs to the universal stress protein A family.</text>
</comment>
<dbReference type="SUPFAM" id="SSF52402">
    <property type="entry name" value="Adenine nucleotide alpha hydrolases-like"/>
    <property type="match status" value="2"/>
</dbReference>
<feature type="domain" description="UspA" evidence="2">
    <location>
        <begin position="167"/>
        <end position="295"/>
    </location>
</feature>
<proteinExistence type="inferred from homology"/>
<reference evidence="3 4" key="1">
    <citation type="submission" date="2019-08" db="EMBL/GenBank/DDBJ databases">
        <title>100 year-old enigma solved: identification of Planctomyces bekefii, the type genus and species of the phylum Planctomycetes.</title>
        <authorList>
            <person name="Svetlana D.N."/>
            <person name="Overmann J."/>
        </authorList>
    </citation>
    <scope>NUCLEOTIDE SEQUENCE [LARGE SCALE GENOMIC DNA]</scope>
    <source>
        <strain evidence="3">Phe10_nw2017</strain>
    </source>
</reference>
<gene>
    <name evidence="3" type="ORF">E3A20_14860</name>
</gene>
<name>A0A5C6M8M2_9PLAN</name>
<evidence type="ECO:0000313" key="3">
    <source>
        <dbReference type="EMBL" id="TWW09384.1"/>
    </source>
</evidence>
<dbReference type="PANTHER" id="PTHR46268">
    <property type="entry name" value="STRESS RESPONSE PROTEIN NHAX"/>
    <property type="match status" value="1"/>
</dbReference>
<evidence type="ECO:0000256" key="1">
    <source>
        <dbReference type="ARBA" id="ARBA00008791"/>
    </source>
</evidence>
<dbReference type="PANTHER" id="PTHR46268:SF6">
    <property type="entry name" value="UNIVERSAL STRESS PROTEIN UP12"/>
    <property type="match status" value="1"/>
</dbReference>
<evidence type="ECO:0000313" key="4">
    <source>
        <dbReference type="Proteomes" id="UP000321083"/>
    </source>
</evidence>
<dbReference type="InterPro" id="IPR014729">
    <property type="entry name" value="Rossmann-like_a/b/a_fold"/>
</dbReference>
<dbReference type="CDD" id="cd00293">
    <property type="entry name" value="USP-like"/>
    <property type="match status" value="1"/>
</dbReference>
<dbReference type="Gene3D" id="3.40.50.620">
    <property type="entry name" value="HUPs"/>
    <property type="match status" value="2"/>
</dbReference>
<protein>
    <recommendedName>
        <fullName evidence="2">UspA domain-containing protein</fullName>
    </recommendedName>
</protein>
<dbReference type="Proteomes" id="UP000321083">
    <property type="component" value="Unassembled WGS sequence"/>
</dbReference>
<sequence>MSQLLPSLKGRVVIALAFDENSKILTDSAAALAAKFGVAIRFVHVIEPEYDASVDFYGAGVFTMPLLAREARDRQMAAARGKMKELVGSLKLNVPVDGKVLEGPVAETIAAEAISANANFIVCAARPRDYKFLPGGFSVALTLMHHAPMPVLVLADQAIDLNKQRFNILLADDLRDASIGAVRRSYELAAKLPGSRVRHLHVHGDFRELMREKWQDLSDTIPALKTNAQSPDGIWAEDHAARLKAMRDRGAAELLAAEARKVPVEIDIRTGNVPEELHATAVDFQPDLLVFGRHKFFKTRPYLIGRMSFRSMFMERRPVLIVPPPSEVYAPMPFPAE</sequence>
<feature type="domain" description="UspA" evidence="2">
    <location>
        <begin position="11"/>
        <end position="154"/>
    </location>
</feature>
<comment type="caution">
    <text evidence="3">The sequence shown here is derived from an EMBL/GenBank/DDBJ whole genome shotgun (WGS) entry which is preliminary data.</text>
</comment>
<keyword evidence="4" id="KW-1185">Reference proteome</keyword>
<dbReference type="InterPro" id="IPR006016">
    <property type="entry name" value="UspA"/>
</dbReference>